<feature type="non-terminal residue" evidence="2">
    <location>
        <position position="181"/>
    </location>
</feature>
<evidence type="ECO:0000313" key="2">
    <source>
        <dbReference type="EMBL" id="WVZ65386.1"/>
    </source>
</evidence>
<evidence type="ECO:0000256" key="1">
    <source>
        <dbReference type="SAM" id="MobiDB-lite"/>
    </source>
</evidence>
<feature type="region of interest" description="Disordered" evidence="1">
    <location>
        <begin position="1"/>
        <end position="181"/>
    </location>
</feature>
<organism evidence="2 3">
    <name type="scientific">Paspalum notatum var. saurae</name>
    <dbReference type="NCBI Taxonomy" id="547442"/>
    <lineage>
        <taxon>Eukaryota</taxon>
        <taxon>Viridiplantae</taxon>
        <taxon>Streptophyta</taxon>
        <taxon>Embryophyta</taxon>
        <taxon>Tracheophyta</taxon>
        <taxon>Spermatophyta</taxon>
        <taxon>Magnoliopsida</taxon>
        <taxon>Liliopsida</taxon>
        <taxon>Poales</taxon>
        <taxon>Poaceae</taxon>
        <taxon>PACMAD clade</taxon>
        <taxon>Panicoideae</taxon>
        <taxon>Andropogonodae</taxon>
        <taxon>Paspaleae</taxon>
        <taxon>Paspalinae</taxon>
        <taxon>Paspalum</taxon>
    </lineage>
</organism>
<dbReference type="AlphaFoldDB" id="A0AAQ3T2Q2"/>
<name>A0AAQ3T2Q2_PASNO</name>
<feature type="compositionally biased region" description="Basic and acidic residues" evidence="1">
    <location>
        <begin position="141"/>
        <end position="154"/>
    </location>
</feature>
<accession>A0AAQ3T2Q2</accession>
<feature type="compositionally biased region" description="Acidic residues" evidence="1">
    <location>
        <begin position="96"/>
        <end position="112"/>
    </location>
</feature>
<proteinExistence type="predicted"/>
<keyword evidence="3" id="KW-1185">Reference proteome</keyword>
<feature type="compositionally biased region" description="Basic residues" evidence="1">
    <location>
        <begin position="158"/>
        <end position="170"/>
    </location>
</feature>
<evidence type="ECO:0000313" key="3">
    <source>
        <dbReference type="Proteomes" id="UP001341281"/>
    </source>
</evidence>
<gene>
    <name evidence="2" type="ORF">U9M48_014760</name>
</gene>
<dbReference type="Proteomes" id="UP001341281">
    <property type="component" value="Chromosome 03"/>
</dbReference>
<protein>
    <submittedName>
        <fullName evidence="2">Uncharacterized protein</fullName>
    </submittedName>
</protein>
<reference evidence="2 3" key="1">
    <citation type="submission" date="2024-02" db="EMBL/GenBank/DDBJ databases">
        <title>High-quality chromosome-scale genome assembly of Pensacola bahiagrass (Paspalum notatum Flugge var. saurae).</title>
        <authorList>
            <person name="Vega J.M."/>
            <person name="Podio M."/>
            <person name="Orjuela J."/>
            <person name="Siena L.A."/>
            <person name="Pessino S.C."/>
            <person name="Combes M.C."/>
            <person name="Mariac C."/>
            <person name="Albertini E."/>
            <person name="Pupilli F."/>
            <person name="Ortiz J.P.A."/>
            <person name="Leblanc O."/>
        </authorList>
    </citation>
    <scope>NUCLEOTIDE SEQUENCE [LARGE SCALE GENOMIC DNA]</scope>
    <source>
        <strain evidence="2">R1</strain>
        <tissue evidence="2">Leaf</tissue>
    </source>
</reference>
<feature type="compositionally biased region" description="Low complexity" evidence="1">
    <location>
        <begin position="1"/>
        <end position="23"/>
    </location>
</feature>
<sequence length="181" mass="19470">RTTSRVAASSSSSSPAQITSPSSCARLYKDPSPAAAGWLRGMGRPRGKAKRPTTSQATKNQDAADAGSGDEEAVIPAYKRRGGRPQRRLKDKANDADEEEDDGAMLEPAEDSDGAKPAVPVPGKGSAENRGSKRRRRQPKRVFEPATERDEHPAKQSGFRHHGSRRKSTPRRAAEAGVECK</sequence>
<dbReference type="PANTHER" id="PTHR34055:SF16">
    <property type="entry name" value="OS09G0491596 PROTEIN"/>
    <property type="match status" value="1"/>
</dbReference>
<dbReference type="PANTHER" id="PTHR34055">
    <property type="entry name" value="OS09G0491596 PROTEIN"/>
    <property type="match status" value="1"/>
</dbReference>
<feature type="compositionally biased region" description="Polar residues" evidence="1">
    <location>
        <begin position="52"/>
        <end position="61"/>
    </location>
</feature>
<feature type="compositionally biased region" description="Basic residues" evidence="1">
    <location>
        <begin position="78"/>
        <end position="90"/>
    </location>
</feature>
<dbReference type="EMBL" id="CP144747">
    <property type="protein sequence ID" value="WVZ65386.1"/>
    <property type="molecule type" value="Genomic_DNA"/>
</dbReference>
<feature type="compositionally biased region" description="Basic and acidic residues" evidence="1">
    <location>
        <begin position="172"/>
        <end position="181"/>
    </location>
</feature>